<dbReference type="GeneTree" id="ENSGT01110000267173"/>
<reference evidence="2" key="3">
    <citation type="submission" date="2025-09" db="UniProtKB">
        <authorList>
            <consortium name="Ensembl"/>
        </authorList>
    </citation>
    <scope>IDENTIFICATION</scope>
</reference>
<accession>A0A8C4S5P7</accession>
<dbReference type="Pfam" id="PF07679">
    <property type="entry name" value="I-set"/>
    <property type="match status" value="4"/>
</dbReference>
<dbReference type="Ensembl" id="ENSECRT00000012248.1">
    <property type="protein sequence ID" value="ENSECRP00000012050.1"/>
    <property type="gene ID" value="ENSECRG00000008031.1"/>
</dbReference>
<dbReference type="InterPro" id="IPR013098">
    <property type="entry name" value="Ig_I-set"/>
</dbReference>
<feature type="domain" description="Ig-like" evidence="1">
    <location>
        <begin position="86"/>
        <end position="171"/>
    </location>
</feature>
<feature type="domain" description="Ig-like" evidence="1">
    <location>
        <begin position="1"/>
        <end position="75"/>
    </location>
</feature>
<dbReference type="InterPro" id="IPR036179">
    <property type="entry name" value="Ig-like_dom_sf"/>
</dbReference>
<dbReference type="PANTHER" id="PTHR47633">
    <property type="entry name" value="IMMUNOGLOBULIN"/>
    <property type="match status" value="1"/>
</dbReference>
<reference evidence="2" key="2">
    <citation type="submission" date="2025-08" db="UniProtKB">
        <authorList>
            <consortium name="Ensembl"/>
        </authorList>
    </citation>
    <scope>IDENTIFICATION</scope>
</reference>
<dbReference type="SMART" id="SM00408">
    <property type="entry name" value="IGc2"/>
    <property type="match status" value="4"/>
</dbReference>
<proteinExistence type="predicted"/>
<feature type="domain" description="Ig-like" evidence="1">
    <location>
        <begin position="292"/>
        <end position="380"/>
    </location>
</feature>
<name>A0A8C4S5P7_ERPCA</name>
<dbReference type="CDD" id="cd00096">
    <property type="entry name" value="Ig"/>
    <property type="match status" value="2"/>
</dbReference>
<evidence type="ECO:0000313" key="3">
    <source>
        <dbReference type="Proteomes" id="UP000694620"/>
    </source>
</evidence>
<reference evidence="2" key="1">
    <citation type="submission" date="2021-06" db="EMBL/GenBank/DDBJ databases">
        <authorList>
            <consortium name="Wellcome Sanger Institute Data Sharing"/>
        </authorList>
    </citation>
    <scope>NUCLEOTIDE SEQUENCE [LARGE SCALE GENOMIC DNA]</scope>
</reference>
<keyword evidence="3" id="KW-1185">Reference proteome</keyword>
<dbReference type="AlphaFoldDB" id="A0A8C4S5P7"/>
<dbReference type="Gene3D" id="2.60.40.10">
    <property type="entry name" value="Immunoglobulins"/>
    <property type="match status" value="4"/>
</dbReference>
<dbReference type="PANTHER" id="PTHR47633:SF13">
    <property type="entry name" value="MYOPALLADIN"/>
    <property type="match status" value="1"/>
</dbReference>
<dbReference type="FunFam" id="2.60.40.10:FF:000022">
    <property type="entry name" value="Cardiac titin"/>
    <property type="match status" value="4"/>
</dbReference>
<organism evidence="2 3">
    <name type="scientific">Erpetoichthys calabaricus</name>
    <name type="common">Rope fish</name>
    <name type="synonym">Calamoichthys calabaricus</name>
    <dbReference type="NCBI Taxonomy" id="27687"/>
    <lineage>
        <taxon>Eukaryota</taxon>
        <taxon>Metazoa</taxon>
        <taxon>Chordata</taxon>
        <taxon>Craniata</taxon>
        <taxon>Vertebrata</taxon>
        <taxon>Euteleostomi</taxon>
        <taxon>Actinopterygii</taxon>
        <taxon>Polypteriformes</taxon>
        <taxon>Polypteridae</taxon>
        <taxon>Erpetoichthys</taxon>
    </lineage>
</organism>
<dbReference type="PROSITE" id="PS50835">
    <property type="entry name" value="IG_LIKE"/>
    <property type="match status" value="4"/>
</dbReference>
<dbReference type="Proteomes" id="UP000694620">
    <property type="component" value="Chromosome 8"/>
</dbReference>
<dbReference type="SMART" id="SM00409">
    <property type="entry name" value="IG"/>
    <property type="match status" value="4"/>
</dbReference>
<evidence type="ECO:0000313" key="2">
    <source>
        <dbReference type="Ensembl" id="ENSECRP00000012050.1"/>
    </source>
</evidence>
<dbReference type="InterPro" id="IPR013783">
    <property type="entry name" value="Ig-like_fold"/>
</dbReference>
<sequence>GTCLRVWGEAANSAMSLGTPPMSIKWFKEDNEVITGGACFIRKESLSSFLELHSVKPLDSGKYTCQVSNDAGKVSCTAVLFVKEPPTFTKKLDASKLLMTGSSVHLECKVTGTPEIQIKWLKNESEISAGDTYQMSFTEDVASLHIFNASVEESGDYICEASWLLLKVPVSCHVSGEGKVGQTSDILKKKSPFFVLEPPSFHKVLESMDVVKGTDVILQGEVIGTAPFDALWYRDSKPVRSSKKYKIMSQNGTVSLHILKCDAADIGKYQCTVSNDVGTASCDCDVTLKDPPSFIEKIENVSCLVGSVITLQSIVKGSLPITVSWIKDDNEVMESDNTQMTFEDGVATLYMTDVETLHAGKYTCQAKNDAGAQKCSASVLVKGQSAQCTMR</sequence>
<dbReference type="InterPro" id="IPR007110">
    <property type="entry name" value="Ig-like_dom"/>
</dbReference>
<dbReference type="SUPFAM" id="SSF48726">
    <property type="entry name" value="Immunoglobulin"/>
    <property type="match status" value="4"/>
</dbReference>
<dbReference type="InterPro" id="IPR003599">
    <property type="entry name" value="Ig_sub"/>
</dbReference>
<protein>
    <recommendedName>
        <fullName evidence="1">Ig-like domain-containing protein</fullName>
    </recommendedName>
</protein>
<dbReference type="GO" id="GO:0004672">
    <property type="term" value="F:protein kinase activity"/>
    <property type="evidence" value="ECO:0007669"/>
    <property type="project" value="TreeGrafter"/>
</dbReference>
<evidence type="ECO:0000259" key="1">
    <source>
        <dbReference type="PROSITE" id="PS50835"/>
    </source>
</evidence>
<dbReference type="InterPro" id="IPR003598">
    <property type="entry name" value="Ig_sub2"/>
</dbReference>
<feature type="domain" description="Ig-like" evidence="1">
    <location>
        <begin position="199"/>
        <end position="287"/>
    </location>
</feature>